<feature type="compositionally biased region" description="Basic and acidic residues" evidence="1">
    <location>
        <begin position="1"/>
        <end position="12"/>
    </location>
</feature>
<evidence type="ECO:0000256" key="1">
    <source>
        <dbReference type="SAM" id="MobiDB-lite"/>
    </source>
</evidence>
<feature type="region of interest" description="Disordered" evidence="1">
    <location>
        <begin position="1"/>
        <end position="63"/>
    </location>
</feature>
<reference evidence="2" key="1">
    <citation type="journal article" date="2021" name="Proc. Natl. Acad. Sci. U.S.A.">
        <title>Three genomes in the algal genus Volvox reveal the fate of a haploid sex-determining region after a transition to homothallism.</title>
        <authorList>
            <person name="Yamamoto K."/>
            <person name="Hamaji T."/>
            <person name="Kawai-Toyooka H."/>
            <person name="Matsuzaki R."/>
            <person name="Takahashi F."/>
            <person name="Nishimura Y."/>
            <person name="Kawachi M."/>
            <person name="Noguchi H."/>
            <person name="Minakuchi Y."/>
            <person name="Umen J.G."/>
            <person name="Toyoda A."/>
            <person name="Nozaki H."/>
        </authorList>
    </citation>
    <scope>NUCLEOTIDE SEQUENCE</scope>
    <source>
        <strain evidence="2">NIES-3785</strain>
    </source>
</reference>
<name>A0A8J4LN63_9CHLO</name>
<proteinExistence type="predicted"/>
<organism evidence="2 3">
    <name type="scientific">Volvox reticuliferus</name>
    <dbReference type="NCBI Taxonomy" id="1737510"/>
    <lineage>
        <taxon>Eukaryota</taxon>
        <taxon>Viridiplantae</taxon>
        <taxon>Chlorophyta</taxon>
        <taxon>core chlorophytes</taxon>
        <taxon>Chlorophyceae</taxon>
        <taxon>CS clade</taxon>
        <taxon>Chlamydomonadales</taxon>
        <taxon>Volvocaceae</taxon>
        <taxon>Volvox</taxon>
    </lineage>
</organism>
<feature type="compositionally biased region" description="Low complexity" evidence="1">
    <location>
        <begin position="53"/>
        <end position="63"/>
    </location>
</feature>
<gene>
    <name evidence="2" type="ORF">Vretimale_8858</name>
</gene>
<accession>A0A8J4LN63</accession>
<dbReference type="EMBL" id="BNCQ01000015">
    <property type="protein sequence ID" value="GIM04282.1"/>
    <property type="molecule type" value="Genomic_DNA"/>
</dbReference>
<evidence type="ECO:0000313" key="2">
    <source>
        <dbReference type="EMBL" id="GIM04282.1"/>
    </source>
</evidence>
<dbReference type="AlphaFoldDB" id="A0A8J4LN63"/>
<protein>
    <submittedName>
        <fullName evidence="2">Uncharacterized protein</fullName>
    </submittedName>
</protein>
<feature type="compositionally biased region" description="Low complexity" evidence="1">
    <location>
        <begin position="15"/>
        <end position="25"/>
    </location>
</feature>
<evidence type="ECO:0000313" key="3">
    <source>
        <dbReference type="Proteomes" id="UP000722791"/>
    </source>
</evidence>
<sequence>MVRCRKTGDTRPGRAAAEGTAAAAADDGDDDAGATKPLGLDTGVFWNPDPEPESAAAAGGREAAITETEEVAAAAASSPSSAGAAAATAVMFVGKVVQGALIASGVDAAGDDVTVSCSRTGEYGNLVALVDRRVRFVPGVGVRDGACCCS</sequence>
<comment type="caution">
    <text evidence="2">The sequence shown here is derived from an EMBL/GenBank/DDBJ whole genome shotgun (WGS) entry which is preliminary data.</text>
</comment>
<dbReference type="Proteomes" id="UP000722791">
    <property type="component" value="Unassembled WGS sequence"/>
</dbReference>